<organism evidence="2 3">
    <name type="scientific">Candidatus Woesebacteria bacterium GW2011_GWB1_39_12</name>
    <dbReference type="NCBI Taxonomy" id="1618574"/>
    <lineage>
        <taxon>Bacteria</taxon>
        <taxon>Candidatus Woeseibacteriota</taxon>
    </lineage>
</organism>
<evidence type="ECO:0000313" key="3">
    <source>
        <dbReference type="Proteomes" id="UP000033881"/>
    </source>
</evidence>
<reference evidence="2 3" key="1">
    <citation type="journal article" date="2015" name="Nature">
        <title>rRNA introns, odd ribosomes, and small enigmatic genomes across a large radiation of phyla.</title>
        <authorList>
            <person name="Brown C.T."/>
            <person name="Hug L.A."/>
            <person name="Thomas B.C."/>
            <person name="Sharon I."/>
            <person name="Castelle C.J."/>
            <person name="Singh A."/>
            <person name="Wilkins M.J."/>
            <person name="Williams K.H."/>
            <person name="Banfield J.F."/>
        </authorList>
    </citation>
    <scope>NUCLEOTIDE SEQUENCE [LARGE SCALE GENOMIC DNA]</scope>
</reference>
<protein>
    <recommendedName>
        <fullName evidence="4">Prepilin-type N-terminal cleavage/methylation domain-containing protein</fullName>
    </recommendedName>
</protein>
<name>A0A0G0M6M5_9BACT</name>
<evidence type="ECO:0008006" key="4">
    <source>
        <dbReference type="Google" id="ProtNLM"/>
    </source>
</evidence>
<gene>
    <name evidence="2" type="ORF">UT24_C0032G0012</name>
</gene>
<feature type="transmembrane region" description="Helical" evidence="1">
    <location>
        <begin position="47"/>
        <end position="72"/>
    </location>
</feature>
<comment type="caution">
    <text evidence="2">The sequence shown here is derived from an EMBL/GenBank/DDBJ whole genome shotgun (WGS) entry which is preliminary data.</text>
</comment>
<proteinExistence type="predicted"/>
<dbReference type="Pfam" id="PF07963">
    <property type="entry name" value="N_methyl"/>
    <property type="match status" value="1"/>
</dbReference>
<accession>A0A0G0M6M5</accession>
<dbReference type="NCBIfam" id="TIGR02532">
    <property type="entry name" value="IV_pilin_GFxxxE"/>
    <property type="match status" value="1"/>
</dbReference>
<dbReference type="EMBL" id="LBWB01000032">
    <property type="protein sequence ID" value="KKQ98882.1"/>
    <property type="molecule type" value="Genomic_DNA"/>
</dbReference>
<dbReference type="InterPro" id="IPR012902">
    <property type="entry name" value="N_methyl_site"/>
</dbReference>
<sequence length="199" mass="22562">MFNNLKNLKDFFGISKFHCLASRDPAKPEKLGIGNWKLRKTRPGFTLVELMITFTIFGILTGVITGVLLNVFRSHLFVFNSLNSQANLRFLLETMTREIKEGNNLSFNQGTKTISFTNKDGQDVAYYLENSAISRRENGEILPITSQDLIVEKFDVSGCWQSSTCQPSVTVFFKVRPKTNPQNSSFYLQTTITQRRAGT</sequence>
<dbReference type="AlphaFoldDB" id="A0A0G0M6M5"/>
<dbReference type="Proteomes" id="UP000033881">
    <property type="component" value="Unassembled WGS sequence"/>
</dbReference>
<evidence type="ECO:0000313" key="2">
    <source>
        <dbReference type="EMBL" id="KKQ98882.1"/>
    </source>
</evidence>
<dbReference type="STRING" id="1618574.UT24_C0032G0012"/>
<keyword evidence="1" id="KW-0472">Membrane</keyword>
<evidence type="ECO:0000256" key="1">
    <source>
        <dbReference type="SAM" id="Phobius"/>
    </source>
</evidence>
<keyword evidence="1" id="KW-0812">Transmembrane</keyword>
<keyword evidence="1" id="KW-1133">Transmembrane helix</keyword>